<dbReference type="Pfam" id="PF00654">
    <property type="entry name" value="Voltage_CLC"/>
    <property type="match status" value="1"/>
</dbReference>
<sequence>MLDDLRQIPSRAIARVWAQIKVNLRSFWSSKQPHMWLLAGAIGLLVSVAAIAFREVIGLVQLLWLGDRSENVASAAREIHWLWILLTPCIGGLFVGWMLERFLPSRRTASVADAMEACARGGRNIEMAPGLTSAFISAVSLGVGASAGREGPVVHLGATISTSIAHLFAMPEWGRRTLLACGVASAVSASFNAPIAGVLFAHEVILGHYSKRSFVPIVISSVAGTILTRQWFGNDAAFVIPDYSITSYLEFPAFALLGIICAMVALLFQYSVNSADFIARQIVMPLWLRPAVGGLAIGAIGVFYPEILGVGYEATSQALNNQLPLTLLFMLLILKTAATAITLASRFGGGVFSPSLYLGAMAGGAFGLIAAGAFPELASSQGIYSILGMGAVAAAVLGAPISTVVMVFELTGGYALSIALLLCVSISSGINQALIGRSYFQRQLEQRGVQIEDGPHKFLIQTTRVSSFMVDLAEDDDPYIDPESDTPVLNPETPLEQALRAFDESGHSRLPVASKKDETIQIGWATQVGALRKFNSILVDTSVEEHR</sequence>
<evidence type="ECO:0000256" key="1">
    <source>
        <dbReference type="ARBA" id="ARBA00004141"/>
    </source>
</evidence>
<evidence type="ECO:0000313" key="14">
    <source>
        <dbReference type="Proteomes" id="UP001597101"/>
    </source>
</evidence>
<dbReference type="EMBL" id="JBHTJV010000025">
    <property type="protein sequence ID" value="MFD0917617.1"/>
    <property type="molecule type" value="Genomic_DNA"/>
</dbReference>
<evidence type="ECO:0000256" key="6">
    <source>
        <dbReference type="ARBA" id="ARBA00023136"/>
    </source>
</evidence>
<keyword evidence="7" id="KW-0869">Chloride channel</keyword>
<protein>
    <submittedName>
        <fullName evidence="13">Chloride channel protein</fullName>
    </submittedName>
</protein>
<feature type="domain" description="CBS" evidence="12">
    <location>
        <begin position="480"/>
        <end position="541"/>
    </location>
</feature>
<organism evidence="13 14">
    <name type="scientific">Pseudahrensia aquimaris</name>
    <dbReference type="NCBI Taxonomy" id="744461"/>
    <lineage>
        <taxon>Bacteria</taxon>
        <taxon>Pseudomonadati</taxon>
        <taxon>Pseudomonadota</taxon>
        <taxon>Alphaproteobacteria</taxon>
        <taxon>Hyphomicrobiales</taxon>
        <taxon>Ahrensiaceae</taxon>
        <taxon>Pseudahrensia</taxon>
    </lineage>
</organism>
<feature type="transmembrane region" description="Helical" evidence="11">
    <location>
        <begin position="356"/>
        <end position="374"/>
    </location>
</feature>
<dbReference type="CDD" id="cd00400">
    <property type="entry name" value="Voltage_gated_ClC"/>
    <property type="match status" value="1"/>
</dbReference>
<feature type="transmembrane region" description="Helical" evidence="11">
    <location>
        <begin position="414"/>
        <end position="435"/>
    </location>
</feature>
<evidence type="ECO:0000256" key="8">
    <source>
        <dbReference type="ARBA" id="ARBA00023214"/>
    </source>
</evidence>
<evidence type="ECO:0000256" key="4">
    <source>
        <dbReference type="ARBA" id="ARBA00022989"/>
    </source>
</evidence>
<dbReference type="PANTHER" id="PTHR43427">
    <property type="entry name" value="CHLORIDE CHANNEL PROTEIN CLC-E"/>
    <property type="match status" value="1"/>
</dbReference>
<feature type="transmembrane region" description="Helical" evidence="11">
    <location>
        <begin position="80"/>
        <end position="99"/>
    </location>
</feature>
<feature type="transmembrane region" description="Helical" evidence="11">
    <location>
        <begin position="292"/>
        <end position="311"/>
    </location>
</feature>
<evidence type="ECO:0000256" key="3">
    <source>
        <dbReference type="ARBA" id="ARBA00022692"/>
    </source>
</evidence>
<evidence type="ECO:0000259" key="12">
    <source>
        <dbReference type="PROSITE" id="PS51371"/>
    </source>
</evidence>
<keyword evidence="5" id="KW-0406">Ion transport</keyword>
<dbReference type="InterPro" id="IPR001807">
    <property type="entry name" value="ClC"/>
</dbReference>
<keyword evidence="2" id="KW-0813">Transport</keyword>
<evidence type="ECO:0000256" key="2">
    <source>
        <dbReference type="ARBA" id="ARBA00022448"/>
    </source>
</evidence>
<dbReference type="RefSeq" id="WP_377213476.1">
    <property type="nucleotide sequence ID" value="NZ_JBHTJV010000025.1"/>
</dbReference>
<evidence type="ECO:0000256" key="10">
    <source>
        <dbReference type="PROSITE-ProRule" id="PRU00703"/>
    </source>
</evidence>
<proteinExistence type="predicted"/>
<feature type="transmembrane region" description="Helical" evidence="11">
    <location>
        <begin position="35"/>
        <end position="60"/>
    </location>
</feature>
<comment type="caution">
    <text evidence="13">The sequence shown here is derived from an EMBL/GenBank/DDBJ whole genome shotgun (WGS) entry which is preliminary data.</text>
</comment>
<dbReference type="PROSITE" id="PS51371">
    <property type="entry name" value="CBS"/>
    <property type="match status" value="1"/>
</dbReference>
<dbReference type="PRINTS" id="PR00762">
    <property type="entry name" value="CLCHANNEL"/>
</dbReference>
<feature type="transmembrane region" description="Helical" evidence="11">
    <location>
        <begin position="177"/>
        <end position="201"/>
    </location>
</feature>
<keyword evidence="9" id="KW-0407">Ion channel</keyword>
<evidence type="ECO:0000256" key="11">
    <source>
        <dbReference type="SAM" id="Phobius"/>
    </source>
</evidence>
<accession>A0ABW3FJ25</accession>
<reference evidence="14" key="1">
    <citation type="journal article" date="2019" name="Int. J. Syst. Evol. Microbiol.">
        <title>The Global Catalogue of Microorganisms (GCM) 10K type strain sequencing project: providing services to taxonomists for standard genome sequencing and annotation.</title>
        <authorList>
            <consortium name="The Broad Institute Genomics Platform"/>
            <consortium name="The Broad Institute Genome Sequencing Center for Infectious Disease"/>
            <person name="Wu L."/>
            <person name="Ma J."/>
        </authorList>
    </citation>
    <scope>NUCLEOTIDE SEQUENCE [LARGE SCALE GENOMIC DNA]</scope>
    <source>
        <strain evidence="14">CCUG 60023</strain>
    </source>
</reference>
<keyword evidence="8" id="KW-0868">Chloride</keyword>
<evidence type="ECO:0000256" key="5">
    <source>
        <dbReference type="ARBA" id="ARBA00023065"/>
    </source>
</evidence>
<name>A0ABW3FJ25_9HYPH</name>
<keyword evidence="3 11" id="KW-0812">Transmembrane</keyword>
<dbReference type="InterPro" id="IPR000644">
    <property type="entry name" value="CBS_dom"/>
</dbReference>
<dbReference type="Proteomes" id="UP001597101">
    <property type="component" value="Unassembled WGS sequence"/>
</dbReference>
<dbReference type="InterPro" id="IPR050368">
    <property type="entry name" value="ClC-type_chloride_channel"/>
</dbReference>
<evidence type="ECO:0000256" key="7">
    <source>
        <dbReference type="ARBA" id="ARBA00023173"/>
    </source>
</evidence>
<keyword evidence="14" id="KW-1185">Reference proteome</keyword>
<evidence type="ECO:0000256" key="9">
    <source>
        <dbReference type="ARBA" id="ARBA00023303"/>
    </source>
</evidence>
<keyword evidence="10" id="KW-0129">CBS domain</keyword>
<dbReference type="SUPFAM" id="SSF81340">
    <property type="entry name" value="Clc chloride channel"/>
    <property type="match status" value="1"/>
</dbReference>
<evidence type="ECO:0000313" key="13">
    <source>
        <dbReference type="EMBL" id="MFD0917617.1"/>
    </source>
</evidence>
<comment type="subcellular location">
    <subcellularLocation>
        <location evidence="1">Membrane</location>
        <topology evidence="1">Multi-pass membrane protein</topology>
    </subcellularLocation>
</comment>
<keyword evidence="4 11" id="KW-1133">Transmembrane helix</keyword>
<feature type="transmembrane region" description="Helical" evidence="11">
    <location>
        <begin position="253"/>
        <end position="272"/>
    </location>
</feature>
<dbReference type="PANTHER" id="PTHR43427:SF6">
    <property type="entry name" value="CHLORIDE CHANNEL PROTEIN CLC-E"/>
    <property type="match status" value="1"/>
</dbReference>
<gene>
    <name evidence="13" type="ORF">ACFQ14_14520</name>
</gene>
<feature type="transmembrane region" description="Helical" evidence="11">
    <location>
        <begin position="323"/>
        <end position="344"/>
    </location>
</feature>
<dbReference type="Gene3D" id="1.10.3080.10">
    <property type="entry name" value="Clc chloride channel"/>
    <property type="match status" value="1"/>
</dbReference>
<keyword evidence="6 11" id="KW-0472">Membrane</keyword>
<feature type="transmembrane region" description="Helical" evidence="11">
    <location>
        <begin position="386"/>
        <end position="408"/>
    </location>
</feature>
<dbReference type="InterPro" id="IPR014743">
    <property type="entry name" value="Cl-channel_core"/>
</dbReference>